<sequence length="210" mass="24092">MGYFAHPPSLFIWFGEHDPMDDYGRFEFRLSVTAGKRPTELLYFLRPVANDFLAAVQQIEQFHARFAELLNPSPDTLSDPNFPGKLSTDDPETKECQEALAELESVDRSIDRMIASYDRSVTEDLWYTLQALLKEFSLEALGANESKQHRRQKREAEKLRADLEGSSESLHILRKKNEQLKREIITSRAICANGRNLSDFARELNTILGL</sequence>
<dbReference type="EMBL" id="JAULSW010000007">
    <property type="protein sequence ID" value="KAK3374713.1"/>
    <property type="molecule type" value="Genomic_DNA"/>
</dbReference>
<feature type="coiled-coil region" evidence="1">
    <location>
        <begin position="146"/>
        <end position="183"/>
    </location>
</feature>
<dbReference type="AlphaFoldDB" id="A0AAE0N960"/>
<reference evidence="2" key="1">
    <citation type="journal article" date="2023" name="Mol. Phylogenet. Evol.">
        <title>Genome-scale phylogeny and comparative genomics of the fungal order Sordariales.</title>
        <authorList>
            <person name="Hensen N."/>
            <person name="Bonometti L."/>
            <person name="Westerberg I."/>
            <person name="Brannstrom I.O."/>
            <person name="Guillou S."/>
            <person name="Cros-Aarteil S."/>
            <person name="Calhoun S."/>
            <person name="Haridas S."/>
            <person name="Kuo A."/>
            <person name="Mondo S."/>
            <person name="Pangilinan J."/>
            <person name="Riley R."/>
            <person name="LaButti K."/>
            <person name="Andreopoulos B."/>
            <person name="Lipzen A."/>
            <person name="Chen C."/>
            <person name="Yan M."/>
            <person name="Daum C."/>
            <person name="Ng V."/>
            <person name="Clum A."/>
            <person name="Steindorff A."/>
            <person name="Ohm R.A."/>
            <person name="Martin F."/>
            <person name="Silar P."/>
            <person name="Natvig D.O."/>
            <person name="Lalanne C."/>
            <person name="Gautier V."/>
            <person name="Ament-Velasquez S.L."/>
            <person name="Kruys A."/>
            <person name="Hutchinson M.I."/>
            <person name="Powell A.J."/>
            <person name="Barry K."/>
            <person name="Miller A.N."/>
            <person name="Grigoriev I.V."/>
            <person name="Debuchy R."/>
            <person name="Gladieux P."/>
            <person name="Hiltunen Thoren M."/>
            <person name="Johannesson H."/>
        </authorList>
    </citation>
    <scope>NUCLEOTIDE SEQUENCE</scope>
    <source>
        <strain evidence="2">CBS 232.78</strain>
    </source>
</reference>
<keyword evidence="3" id="KW-1185">Reference proteome</keyword>
<evidence type="ECO:0000313" key="3">
    <source>
        <dbReference type="Proteomes" id="UP001285441"/>
    </source>
</evidence>
<reference evidence="2" key="2">
    <citation type="submission" date="2023-06" db="EMBL/GenBank/DDBJ databases">
        <authorList>
            <consortium name="Lawrence Berkeley National Laboratory"/>
            <person name="Haridas S."/>
            <person name="Hensen N."/>
            <person name="Bonometti L."/>
            <person name="Westerberg I."/>
            <person name="Brannstrom I.O."/>
            <person name="Guillou S."/>
            <person name="Cros-Aarteil S."/>
            <person name="Calhoun S."/>
            <person name="Kuo A."/>
            <person name="Mondo S."/>
            <person name="Pangilinan J."/>
            <person name="Riley R."/>
            <person name="LaButti K."/>
            <person name="Andreopoulos B."/>
            <person name="Lipzen A."/>
            <person name="Chen C."/>
            <person name="Yanf M."/>
            <person name="Daum C."/>
            <person name="Ng V."/>
            <person name="Clum A."/>
            <person name="Steindorff A."/>
            <person name="Ohm R."/>
            <person name="Martin F."/>
            <person name="Silar P."/>
            <person name="Natvig D."/>
            <person name="Lalanne C."/>
            <person name="Gautier V."/>
            <person name="Ament-velasquez S.L."/>
            <person name="Kruys A."/>
            <person name="Hutchinson M.I."/>
            <person name="Powell A.J."/>
            <person name="Barry K."/>
            <person name="Miller A.N."/>
            <person name="Grigoriev I.V."/>
            <person name="Debuchy R."/>
            <person name="Gladieux P."/>
            <person name="Thoren M.H."/>
            <person name="Johannesson H."/>
        </authorList>
    </citation>
    <scope>NUCLEOTIDE SEQUENCE</scope>
    <source>
        <strain evidence="2">CBS 232.78</strain>
    </source>
</reference>
<organism evidence="2 3">
    <name type="scientific">Podospora didyma</name>
    <dbReference type="NCBI Taxonomy" id="330526"/>
    <lineage>
        <taxon>Eukaryota</taxon>
        <taxon>Fungi</taxon>
        <taxon>Dikarya</taxon>
        <taxon>Ascomycota</taxon>
        <taxon>Pezizomycotina</taxon>
        <taxon>Sordariomycetes</taxon>
        <taxon>Sordariomycetidae</taxon>
        <taxon>Sordariales</taxon>
        <taxon>Podosporaceae</taxon>
        <taxon>Podospora</taxon>
    </lineage>
</organism>
<proteinExistence type="predicted"/>
<evidence type="ECO:0000256" key="1">
    <source>
        <dbReference type="SAM" id="Coils"/>
    </source>
</evidence>
<keyword evidence="1" id="KW-0175">Coiled coil</keyword>
<gene>
    <name evidence="2" type="ORF">B0H63DRAFT_526007</name>
</gene>
<protein>
    <submittedName>
        <fullName evidence="2">Uncharacterized protein</fullName>
    </submittedName>
</protein>
<comment type="caution">
    <text evidence="2">The sequence shown here is derived from an EMBL/GenBank/DDBJ whole genome shotgun (WGS) entry which is preliminary data.</text>
</comment>
<name>A0AAE0N960_9PEZI</name>
<accession>A0AAE0N960</accession>
<dbReference type="Proteomes" id="UP001285441">
    <property type="component" value="Unassembled WGS sequence"/>
</dbReference>
<evidence type="ECO:0000313" key="2">
    <source>
        <dbReference type="EMBL" id="KAK3374713.1"/>
    </source>
</evidence>